<evidence type="ECO:0000256" key="3">
    <source>
        <dbReference type="SAM" id="MobiDB-lite"/>
    </source>
</evidence>
<dbReference type="Gene3D" id="3.40.50.2000">
    <property type="entry name" value="Glycogen Phosphorylase B"/>
    <property type="match status" value="2"/>
</dbReference>
<feature type="region of interest" description="Disordered" evidence="3">
    <location>
        <begin position="167"/>
        <end position="191"/>
    </location>
</feature>
<dbReference type="AlphaFoldDB" id="A0A4R4Z1N2"/>
<evidence type="ECO:0000259" key="4">
    <source>
        <dbReference type="Pfam" id="PF00534"/>
    </source>
</evidence>
<dbReference type="EMBL" id="SMKX01000112">
    <property type="protein sequence ID" value="TDD51763.1"/>
    <property type="molecule type" value="Genomic_DNA"/>
</dbReference>
<gene>
    <name evidence="6" type="ORF">E1263_29785</name>
</gene>
<dbReference type="SUPFAM" id="SSF53756">
    <property type="entry name" value="UDP-Glycosyltransferase/glycogen phosphorylase"/>
    <property type="match status" value="1"/>
</dbReference>
<dbReference type="PANTHER" id="PTHR45947:SF3">
    <property type="entry name" value="SULFOQUINOVOSYL TRANSFERASE SQD2"/>
    <property type="match status" value="1"/>
</dbReference>
<dbReference type="InterPro" id="IPR028098">
    <property type="entry name" value="Glyco_trans_4-like_N"/>
</dbReference>
<dbReference type="Proteomes" id="UP000295124">
    <property type="component" value="Unassembled WGS sequence"/>
</dbReference>
<keyword evidence="7" id="KW-1185">Reference proteome</keyword>
<evidence type="ECO:0000256" key="2">
    <source>
        <dbReference type="ARBA" id="ARBA00022679"/>
    </source>
</evidence>
<evidence type="ECO:0000313" key="6">
    <source>
        <dbReference type="EMBL" id="TDD51763.1"/>
    </source>
</evidence>
<dbReference type="GO" id="GO:1901137">
    <property type="term" value="P:carbohydrate derivative biosynthetic process"/>
    <property type="evidence" value="ECO:0007669"/>
    <property type="project" value="UniProtKB-ARBA"/>
</dbReference>
<dbReference type="Pfam" id="PF00534">
    <property type="entry name" value="Glycos_transf_1"/>
    <property type="match status" value="1"/>
</dbReference>
<organism evidence="6 7">
    <name type="scientific">Kribbella antibiotica</name>
    <dbReference type="NCBI Taxonomy" id="190195"/>
    <lineage>
        <taxon>Bacteria</taxon>
        <taxon>Bacillati</taxon>
        <taxon>Actinomycetota</taxon>
        <taxon>Actinomycetes</taxon>
        <taxon>Propionibacteriales</taxon>
        <taxon>Kribbellaceae</taxon>
        <taxon>Kribbella</taxon>
    </lineage>
</organism>
<dbReference type="GO" id="GO:0016758">
    <property type="term" value="F:hexosyltransferase activity"/>
    <property type="evidence" value="ECO:0007669"/>
    <property type="project" value="TreeGrafter"/>
</dbReference>
<feature type="domain" description="Glycosyl transferase family 1" evidence="4">
    <location>
        <begin position="219"/>
        <end position="382"/>
    </location>
</feature>
<reference evidence="6 7" key="1">
    <citation type="submission" date="2019-03" db="EMBL/GenBank/DDBJ databases">
        <title>Draft genome sequences of novel Actinobacteria.</title>
        <authorList>
            <person name="Sahin N."/>
            <person name="Ay H."/>
            <person name="Saygin H."/>
        </authorList>
    </citation>
    <scope>NUCLEOTIDE SEQUENCE [LARGE SCALE GENOMIC DNA]</scope>
    <source>
        <strain evidence="6 7">JCM 13523</strain>
    </source>
</reference>
<sequence>MTVLVVTNDFPPRQGGIETFVRSLCDELPDVVVYTSREAGDAQYDAGLPFPVIRDRASMLLPTGRVTRRAVSLMHQYGADRVLFGAAAPLGLMGPALRRAGARRIVAISHGHETWWAGVPGARQALRRIGDAADTLTTVSSWCAEQIAPALSPDAVRRMRRLAPGVDTERFRPGRGGAEIRQGLARGGGGSVRPVQEIAADGAPGIGRAGVGSGAEECVPIVACVSRLVPRKGQDALIRAWPRVLAAVPSATLLLVGGGPDRARLEELATATGVRESVVFTGPVAWADIPPYLDAADVFAMPSRTRRFGFEPEALGIATLEASATGKPVVIGDSGGTPDTVRHGETGYLVDPYNPVAVGVRIAELLSDPAKARRMGAAGREWAKNEWSWQQAGAALREMLDI</sequence>
<dbReference type="RefSeq" id="WP_132173344.1">
    <property type="nucleotide sequence ID" value="NZ_SMKX01000112.1"/>
</dbReference>
<dbReference type="Pfam" id="PF13439">
    <property type="entry name" value="Glyco_transf_4"/>
    <property type="match status" value="1"/>
</dbReference>
<dbReference type="InterPro" id="IPR001296">
    <property type="entry name" value="Glyco_trans_1"/>
</dbReference>
<proteinExistence type="predicted"/>
<evidence type="ECO:0000259" key="5">
    <source>
        <dbReference type="Pfam" id="PF13439"/>
    </source>
</evidence>
<dbReference type="CDD" id="cd03801">
    <property type="entry name" value="GT4_PimA-like"/>
    <property type="match status" value="1"/>
</dbReference>
<evidence type="ECO:0000256" key="1">
    <source>
        <dbReference type="ARBA" id="ARBA00022676"/>
    </source>
</evidence>
<evidence type="ECO:0000313" key="7">
    <source>
        <dbReference type="Proteomes" id="UP000295124"/>
    </source>
</evidence>
<feature type="domain" description="Glycosyltransferase subfamily 4-like N-terminal" evidence="5">
    <location>
        <begin position="15"/>
        <end position="170"/>
    </location>
</feature>
<name>A0A4R4Z1N2_9ACTN</name>
<protein>
    <submittedName>
        <fullName evidence="6">Glycosyltransferase family 1 protein</fullName>
    </submittedName>
</protein>
<keyword evidence="1" id="KW-0328">Glycosyltransferase</keyword>
<accession>A0A4R4Z1N2</accession>
<dbReference type="InterPro" id="IPR050194">
    <property type="entry name" value="Glycosyltransferase_grp1"/>
</dbReference>
<comment type="caution">
    <text evidence="6">The sequence shown here is derived from an EMBL/GenBank/DDBJ whole genome shotgun (WGS) entry which is preliminary data.</text>
</comment>
<keyword evidence="2 6" id="KW-0808">Transferase</keyword>
<dbReference type="OrthoDB" id="9808602at2"/>
<dbReference type="PANTHER" id="PTHR45947">
    <property type="entry name" value="SULFOQUINOVOSYL TRANSFERASE SQD2"/>
    <property type="match status" value="1"/>
</dbReference>